<name>A0A0F3PHL2_RICRH</name>
<proteinExistence type="predicted"/>
<gene>
    <name evidence="1" type="ORF">RMAECT_1259</name>
</gene>
<reference evidence="1 2" key="1">
    <citation type="submission" date="2015-01" db="EMBL/GenBank/DDBJ databases">
        <title>Genome Sequencing of Rickettsiales.</title>
        <authorList>
            <person name="Daugherty S.C."/>
            <person name="Su Q."/>
            <person name="Abolude K."/>
            <person name="Beier-Sexton M."/>
            <person name="Carlyon J.A."/>
            <person name="Carter R."/>
            <person name="Day N.P."/>
            <person name="Dumler S.J."/>
            <person name="Dyachenko V."/>
            <person name="Godinez A."/>
            <person name="Kurtti T.J."/>
            <person name="Lichay M."/>
            <person name="Mullins K.E."/>
            <person name="Ott S."/>
            <person name="Pappas-Brown V."/>
            <person name="Paris D.H."/>
            <person name="Patel P."/>
            <person name="Richards A.L."/>
            <person name="Sadzewicz L."/>
            <person name="Sears K."/>
            <person name="Seidman D."/>
            <person name="Sengamalay N."/>
            <person name="Stenos J."/>
            <person name="Tallon L.J."/>
            <person name="Vincent G."/>
            <person name="Fraser C.M."/>
            <person name="Munderloh U."/>
            <person name="Dunning-Hotopp J.C."/>
        </authorList>
    </citation>
    <scope>NUCLEOTIDE SEQUENCE [LARGE SCALE GENOMIC DNA]</scope>
    <source>
        <strain evidence="1 2">Ect</strain>
    </source>
</reference>
<organism evidence="1 2">
    <name type="scientific">Rickettsia rhipicephali str. Ect</name>
    <dbReference type="NCBI Taxonomy" id="1359199"/>
    <lineage>
        <taxon>Bacteria</taxon>
        <taxon>Pseudomonadati</taxon>
        <taxon>Pseudomonadota</taxon>
        <taxon>Alphaproteobacteria</taxon>
        <taxon>Rickettsiales</taxon>
        <taxon>Rickettsiaceae</taxon>
        <taxon>Rickettsieae</taxon>
        <taxon>Rickettsia</taxon>
        <taxon>spotted fever group</taxon>
    </lineage>
</organism>
<comment type="caution">
    <text evidence="1">The sequence shown here is derived from an EMBL/GenBank/DDBJ whole genome shotgun (WGS) entry which is preliminary data.</text>
</comment>
<dbReference type="EMBL" id="LAOC01000001">
    <property type="protein sequence ID" value="KJV79416.1"/>
    <property type="molecule type" value="Genomic_DNA"/>
</dbReference>
<dbReference type="Proteomes" id="UP000033591">
    <property type="component" value="Unassembled WGS sequence"/>
</dbReference>
<accession>A0A0F3PHL2</accession>
<protein>
    <submittedName>
        <fullName evidence="1">Uncharacterized protein</fullName>
    </submittedName>
</protein>
<sequence length="38" mass="4147">MDKSSNTESLDVPIIIKDEPTAGKNSNSYKIPTNVIIL</sequence>
<dbReference type="AlphaFoldDB" id="A0A0F3PHL2"/>
<evidence type="ECO:0000313" key="1">
    <source>
        <dbReference type="EMBL" id="KJV79416.1"/>
    </source>
</evidence>
<evidence type="ECO:0000313" key="2">
    <source>
        <dbReference type="Proteomes" id="UP000033591"/>
    </source>
</evidence>